<dbReference type="GeneID" id="17256740"/>
<keyword evidence="6" id="KW-0234">DNA repair</keyword>
<dbReference type="GO" id="GO:0016829">
    <property type="term" value="F:lyase activity"/>
    <property type="evidence" value="ECO:0007669"/>
    <property type="project" value="UniProtKB-KW"/>
</dbReference>
<comment type="similarity">
    <text evidence="2">Belongs to the FPG family.</text>
</comment>
<keyword evidence="8" id="KW-0511">Multifunctional enzyme</keyword>
<dbReference type="OMA" id="LYATRTW"/>
<dbReference type="PROSITE" id="PS51068">
    <property type="entry name" value="FPG_CAT"/>
    <property type="match status" value="1"/>
</dbReference>
<dbReference type="eggNOG" id="ENOG502SA4D">
    <property type="taxonomic scope" value="Eukaryota"/>
</dbReference>
<evidence type="ECO:0000256" key="1">
    <source>
        <dbReference type="ARBA" id="ARBA00001668"/>
    </source>
</evidence>
<sequence length="328" mass="35084">MPEGPECLVHAESLHRRFAGRTLSRAAILSGRYAGNSSMPGRGAPPAGWAELRGSLPAVVGAVRAKGKFIWWELSPLSGALPELTLWSTLGMSGAWSTGRNTHSRVCLELAAEPAAVAPTLLFYNDQRNFGVLTVCTEHAALRAKLETLGPSWLDEGGGITRDGFMEIVRRQCSSRRRAAVPVAKFLMDQSKTAGIGNYVLSEVLYKARVYPWAACADLVDSDWAEVHAAASQTLRASYASQAAIAAAAAGDDPSATRGTFAAMEPRFKLLVYRQAATADGLAVRVAEGPHGRSVHWVPERQVRGSTVVVGSAIADRDSSQRGEDQRT</sequence>
<proteinExistence type="inferred from homology"/>
<reference evidence="12" key="1">
    <citation type="journal article" date="2013" name="Nature">
        <title>Pan genome of the phytoplankton Emiliania underpins its global distribution.</title>
        <authorList>
            <person name="Read B.A."/>
            <person name="Kegel J."/>
            <person name="Klute M.J."/>
            <person name="Kuo A."/>
            <person name="Lefebvre S.C."/>
            <person name="Maumus F."/>
            <person name="Mayer C."/>
            <person name="Miller J."/>
            <person name="Monier A."/>
            <person name="Salamov A."/>
            <person name="Young J."/>
            <person name="Aguilar M."/>
            <person name="Claverie J.M."/>
            <person name="Frickenhaus S."/>
            <person name="Gonzalez K."/>
            <person name="Herman E.K."/>
            <person name="Lin Y.C."/>
            <person name="Napier J."/>
            <person name="Ogata H."/>
            <person name="Sarno A.F."/>
            <person name="Shmutz J."/>
            <person name="Schroeder D."/>
            <person name="de Vargas C."/>
            <person name="Verret F."/>
            <person name="von Dassow P."/>
            <person name="Valentin K."/>
            <person name="Van de Peer Y."/>
            <person name="Wheeler G."/>
            <person name="Dacks J.B."/>
            <person name="Delwiche C.F."/>
            <person name="Dyhrman S.T."/>
            <person name="Glockner G."/>
            <person name="John U."/>
            <person name="Richards T."/>
            <person name="Worden A.Z."/>
            <person name="Zhang X."/>
            <person name="Grigoriev I.V."/>
            <person name="Allen A.E."/>
            <person name="Bidle K."/>
            <person name="Borodovsky M."/>
            <person name="Bowler C."/>
            <person name="Brownlee C."/>
            <person name="Cock J.M."/>
            <person name="Elias M."/>
            <person name="Gladyshev V.N."/>
            <person name="Groth M."/>
            <person name="Guda C."/>
            <person name="Hadaegh A."/>
            <person name="Iglesias-Rodriguez M.D."/>
            <person name="Jenkins J."/>
            <person name="Jones B.M."/>
            <person name="Lawson T."/>
            <person name="Leese F."/>
            <person name="Lindquist E."/>
            <person name="Lobanov A."/>
            <person name="Lomsadze A."/>
            <person name="Malik S.B."/>
            <person name="Marsh M.E."/>
            <person name="Mackinder L."/>
            <person name="Mock T."/>
            <person name="Mueller-Roeber B."/>
            <person name="Pagarete A."/>
            <person name="Parker M."/>
            <person name="Probert I."/>
            <person name="Quesneville H."/>
            <person name="Raines C."/>
            <person name="Rensing S.A."/>
            <person name="Riano-Pachon D.M."/>
            <person name="Richier S."/>
            <person name="Rokitta S."/>
            <person name="Shiraiwa Y."/>
            <person name="Soanes D.M."/>
            <person name="van der Giezen M."/>
            <person name="Wahlund T.M."/>
            <person name="Williams B."/>
            <person name="Wilson W."/>
            <person name="Wolfe G."/>
            <person name="Wurch L.L."/>
        </authorList>
    </citation>
    <scope>NUCLEOTIDE SEQUENCE</scope>
</reference>
<evidence type="ECO:0000313" key="12">
    <source>
        <dbReference type="Proteomes" id="UP000013827"/>
    </source>
</evidence>
<dbReference type="Pfam" id="PF01149">
    <property type="entry name" value="Fapy_DNA_glyco"/>
    <property type="match status" value="1"/>
</dbReference>
<dbReference type="SUPFAM" id="SSF46946">
    <property type="entry name" value="S13-like H2TH domain"/>
    <property type="match status" value="1"/>
</dbReference>
<evidence type="ECO:0000256" key="5">
    <source>
        <dbReference type="ARBA" id="ARBA00023125"/>
    </source>
</evidence>
<dbReference type="GO" id="GO:0006284">
    <property type="term" value="P:base-excision repair"/>
    <property type="evidence" value="ECO:0007669"/>
    <property type="project" value="InterPro"/>
</dbReference>
<evidence type="ECO:0000256" key="9">
    <source>
        <dbReference type="ARBA" id="ARBA00023295"/>
    </source>
</evidence>
<evidence type="ECO:0000256" key="6">
    <source>
        <dbReference type="ARBA" id="ARBA00023204"/>
    </source>
</evidence>
<protein>
    <recommendedName>
        <fullName evidence="10">Formamidopyrimidine-DNA glycosylase catalytic domain-containing protein</fullName>
    </recommendedName>
</protein>
<evidence type="ECO:0000313" key="11">
    <source>
        <dbReference type="EnsemblProtists" id="EOD10589"/>
    </source>
</evidence>
<evidence type="ECO:0000256" key="8">
    <source>
        <dbReference type="ARBA" id="ARBA00023268"/>
    </source>
</evidence>
<organism evidence="11 12">
    <name type="scientific">Emiliania huxleyi (strain CCMP1516)</name>
    <dbReference type="NCBI Taxonomy" id="280463"/>
    <lineage>
        <taxon>Eukaryota</taxon>
        <taxon>Haptista</taxon>
        <taxon>Haptophyta</taxon>
        <taxon>Prymnesiophyceae</taxon>
        <taxon>Isochrysidales</taxon>
        <taxon>Noelaerhabdaceae</taxon>
        <taxon>Emiliania</taxon>
    </lineage>
</organism>
<evidence type="ECO:0000259" key="10">
    <source>
        <dbReference type="PROSITE" id="PS51068"/>
    </source>
</evidence>
<dbReference type="EnsemblProtists" id="EOD10589">
    <property type="protein sequence ID" value="EOD10589"/>
    <property type="gene ID" value="EMIHUDRAFT_508420"/>
</dbReference>
<dbReference type="GO" id="GO:0003906">
    <property type="term" value="F:DNA-(apurinic or apyrimidinic site) endonuclease activity"/>
    <property type="evidence" value="ECO:0007669"/>
    <property type="project" value="InterPro"/>
</dbReference>
<dbReference type="InterPro" id="IPR012319">
    <property type="entry name" value="FPG_cat"/>
</dbReference>
<keyword evidence="12" id="KW-1185">Reference proteome</keyword>
<dbReference type="GO" id="GO:0005634">
    <property type="term" value="C:nucleus"/>
    <property type="evidence" value="ECO:0007669"/>
    <property type="project" value="TreeGrafter"/>
</dbReference>
<dbReference type="InterPro" id="IPR015886">
    <property type="entry name" value="H2TH_FPG"/>
</dbReference>
<keyword evidence="5" id="KW-0238">DNA-binding</keyword>
<dbReference type="InterPro" id="IPR035937">
    <property type="entry name" value="FPG_N"/>
</dbReference>
<dbReference type="GO" id="GO:0008270">
    <property type="term" value="F:zinc ion binding"/>
    <property type="evidence" value="ECO:0007669"/>
    <property type="project" value="InterPro"/>
</dbReference>
<evidence type="ECO:0000256" key="3">
    <source>
        <dbReference type="ARBA" id="ARBA00022763"/>
    </source>
</evidence>
<dbReference type="GO" id="GO:0003684">
    <property type="term" value="F:damaged DNA binding"/>
    <property type="evidence" value="ECO:0007669"/>
    <property type="project" value="InterPro"/>
</dbReference>
<keyword evidence="7" id="KW-0456">Lyase</keyword>
<dbReference type="PANTHER" id="PTHR22993">
    <property type="entry name" value="FORMAMIDOPYRIMIDINE-DNA GLYCOSYLASE"/>
    <property type="match status" value="1"/>
</dbReference>
<keyword evidence="3" id="KW-0227">DNA damage</keyword>
<dbReference type="GO" id="GO:0008534">
    <property type="term" value="F:oxidized purine nucleobase lesion DNA N-glycosylase activity"/>
    <property type="evidence" value="ECO:0007669"/>
    <property type="project" value="UniProtKB-EC"/>
</dbReference>
<keyword evidence="9" id="KW-0326">Glycosidase</keyword>
<dbReference type="AlphaFoldDB" id="A0A0D3IH54"/>
<dbReference type="Pfam" id="PF06831">
    <property type="entry name" value="H2TH"/>
    <property type="match status" value="1"/>
</dbReference>
<feature type="domain" description="Formamidopyrimidine-DNA glycosylase catalytic" evidence="10">
    <location>
        <begin position="2"/>
        <end position="131"/>
    </location>
</feature>
<evidence type="ECO:0000256" key="2">
    <source>
        <dbReference type="ARBA" id="ARBA00009409"/>
    </source>
</evidence>
<dbReference type="PaxDb" id="2903-EOD10589"/>
<dbReference type="HOGENOM" id="CLU_848459_0_0_1"/>
<dbReference type="SUPFAM" id="SSF81624">
    <property type="entry name" value="N-terminal domain of MutM-like DNA repair proteins"/>
    <property type="match status" value="1"/>
</dbReference>
<dbReference type="SMART" id="SM00898">
    <property type="entry name" value="Fapy_DNA_glyco"/>
    <property type="match status" value="1"/>
</dbReference>
<keyword evidence="4" id="KW-0378">Hydrolase</keyword>
<dbReference type="SMART" id="SM01232">
    <property type="entry name" value="H2TH"/>
    <property type="match status" value="1"/>
</dbReference>
<dbReference type="Gene3D" id="1.10.8.50">
    <property type="match status" value="1"/>
</dbReference>
<comment type="catalytic activity">
    <reaction evidence="1">
        <text>Hydrolysis of DNA containing ring-opened 7-methylguanine residues, releasing 2,6-diamino-4-hydroxy-5-(N-methyl)formamidopyrimidine.</text>
        <dbReference type="EC" id="3.2.2.23"/>
    </reaction>
</comment>
<dbReference type="STRING" id="2903.R1DPG2"/>
<dbReference type="RefSeq" id="XP_005763018.1">
    <property type="nucleotide sequence ID" value="XM_005762961.1"/>
</dbReference>
<dbReference type="InterPro" id="IPR010979">
    <property type="entry name" value="Ribosomal_uS13-like_H2TH"/>
</dbReference>
<evidence type="ECO:0000256" key="7">
    <source>
        <dbReference type="ARBA" id="ARBA00023239"/>
    </source>
</evidence>
<evidence type="ECO:0000256" key="4">
    <source>
        <dbReference type="ARBA" id="ARBA00022801"/>
    </source>
</evidence>
<accession>A0A0D3IH54</accession>
<dbReference type="PANTHER" id="PTHR22993:SF9">
    <property type="entry name" value="FORMAMIDOPYRIMIDINE-DNA GLYCOSYLASE"/>
    <property type="match status" value="1"/>
</dbReference>
<dbReference type="Proteomes" id="UP000013827">
    <property type="component" value="Unassembled WGS sequence"/>
</dbReference>
<dbReference type="KEGG" id="ehx:EMIHUDRAFT_508420"/>
<name>A0A0D3IH54_EMIH1</name>
<dbReference type="Gene3D" id="3.20.190.10">
    <property type="entry name" value="MutM-like, N-terminal"/>
    <property type="match status" value="1"/>
</dbReference>
<reference evidence="11" key="2">
    <citation type="submission" date="2024-10" db="UniProtKB">
        <authorList>
            <consortium name="EnsemblProtists"/>
        </authorList>
    </citation>
    <scope>IDENTIFICATION</scope>
</reference>